<feature type="compositionally biased region" description="Polar residues" evidence="1">
    <location>
        <begin position="635"/>
        <end position="660"/>
    </location>
</feature>
<dbReference type="Pfam" id="PF13365">
    <property type="entry name" value="Trypsin_2"/>
    <property type="match status" value="1"/>
</dbReference>
<dbReference type="PANTHER" id="PTHR14389">
    <property type="entry name" value="SI:CH1073-475A24.1"/>
    <property type="match status" value="1"/>
</dbReference>
<dbReference type="InterPro" id="IPR043504">
    <property type="entry name" value="Peptidase_S1_PA_chymotrypsin"/>
</dbReference>
<feature type="compositionally biased region" description="Polar residues" evidence="1">
    <location>
        <begin position="22"/>
        <end position="48"/>
    </location>
</feature>
<feature type="compositionally biased region" description="Polar residues" evidence="1">
    <location>
        <begin position="226"/>
        <end position="235"/>
    </location>
</feature>
<sequence>MFNSGSMLSSFRVECLERSSKNSDQTANASGDGSQGEKSSLPTSQSEDQPVRKRVKVKLERSPEVPVSRPLQPGTGKETRETHLTDDGRFKQDVLQNTFYLRPTEGSGDFEHTSYVRHLKEVPYKIIVTNDPSHSFPKVKGGFPAKDSIGPEKAQKTEAGTEHAVSRNVPRSRNNSDQTSDASGDGSQGEGSSLPTSESEDQPVTRQTRSRNNSDQTSDASGDGSQGESSSLPTSESEDQPGTRRTRSRNNSDQTSDASGDGSQGEGSSLPTSESEDQPGTRRKRSRKNSDQTPDASCDGSQGESSSLPTSQSEDQPVTRRTRSRKNSDRTADASGDGSQGENSSLPTSQSEDQPVTKRVKVKLERSPEVPVSRPLQPGTGKETRETHLTDDGRFKQDVLQNTFYLRPTEGSGDFEHTSYVRHLKEVPYKIIVTNDPSHSFPKVKGGFPAKDSIGPEKAQKTEAGTEHAASRNVPRSRKNSDQTADASGDGSQGENSSLPTSQSEDQPVTKRVKVKLERSPEVPVSRPLQPGTGKETRETHLTDDGRFKQDVLQNTFYLRPTEGSGDFEHTSYVRHLKEVPYNIIVTNDPSHSFPKVKGGFPAKDSIGPEKAQKTEAGTEHAASRNVLRSRKNSDQTADASGDGSQVENSSLPTSQSEDQPVTKRVKVKLERSPEVPVSRALQPGTGKETRETHLTDDGRFKQDVLQNTFYLRPTEGSGDFEHTSYVRHLKEVPYKIIVTNDSSHSFPKVKGGFPAKDSIGPEKAQKTEAGTEHAASRNVPRPRKNSDQTSDASGDGSQGEGSSLPTSESEDQPVTRRTRSRKNSDQTPDASGDESQGESSSLPTSQSEAQPVTRRTRSRKHSDQTADASGDGSQGENSSLPTSQSEDQPVTKRVKVETSPEVPVSRPPQPGTGKETRETQQEERRFQFQIQNKGKLITVNGVYDTPVISVIKRSLYFQNALKKSKKKGLLLHASTKLEAMVNPNMPCGLIPQDELVTITFIKGEERKEDAVSRSDVKLFCVEPKGETENGGHRIILECECLRTKNVRLAVCGHPHQDLRNALTDDGRFKKDVLQNTFYLRPTKGSGEFEPTSHVRHLKKVPYKLIVTNDPSDSFSKVKGEFPAKDSIGPEKAQKTEAGTEHAASRNVPMLRTDRTVPYFEKALLEWYPRWINEGQWLEKALKADSKATDKSSHYFKVFREQFGKEINNSTPIAVHEMLAELGRSVGYVTWPGIPSKHPSATCFVLKDEYIITNHHVIQQIVGVGNTQEGMWSQMIRERASIHFVHTHDVPHDKDHGWFSVKSLTKCHDSSLDYAILQLEKKEKIPPGLATKIPKNIPNDLIYIIGHPDGGTKATDTCKIITYPDDVFKMRLQEGAKLLCHPANCVGVFPQGDYDCLHLMNRRYCETAGKDFPELLQEDKLAYDTSFFWGSSGSPVFTSMGGLIALHTCGYIGKFQWKPKHILEFGTCMTAIRSHVEETDKELYEKLFHQESNVPMEFD</sequence>
<feature type="compositionally biased region" description="Basic and acidic residues" evidence="1">
    <location>
        <begin position="382"/>
        <end position="395"/>
    </location>
</feature>
<feature type="region of interest" description="Disordered" evidence="1">
    <location>
        <begin position="1121"/>
        <end position="1144"/>
    </location>
</feature>
<feature type="compositionally biased region" description="Polar residues" evidence="1">
    <location>
        <begin position="291"/>
        <end position="316"/>
    </location>
</feature>
<dbReference type="SUPFAM" id="SSF50494">
    <property type="entry name" value="Trypsin-like serine proteases"/>
    <property type="match status" value="1"/>
</dbReference>
<feature type="compositionally biased region" description="Polar residues" evidence="1">
    <location>
        <begin position="340"/>
        <end position="354"/>
    </location>
</feature>
<feature type="compositionally biased region" description="Basic and acidic residues" evidence="1">
    <location>
        <begin position="77"/>
        <end position="90"/>
    </location>
</feature>
<feature type="region of interest" description="Disordered" evidence="1">
    <location>
        <begin position="130"/>
        <end position="395"/>
    </location>
</feature>
<dbReference type="PANTHER" id="PTHR14389:SF3">
    <property type="entry name" value="PROTEIN FAM111A-LIKE"/>
    <property type="match status" value="1"/>
</dbReference>
<dbReference type="Gene3D" id="2.40.10.10">
    <property type="entry name" value="Trypsin-like serine proteases"/>
    <property type="match status" value="1"/>
</dbReference>
<organism evidence="2 3">
    <name type="scientific">Pleurodeles waltl</name>
    <name type="common">Iberian ribbed newt</name>
    <dbReference type="NCBI Taxonomy" id="8319"/>
    <lineage>
        <taxon>Eukaryota</taxon>
        <taxon>Metazoa</taxon>
        <taxon>Chordata</taxon>
        <taxon>Craniata</taxon>
        <taxon>Vertebrata</taxon>
        <taxon>Euteleostomi</taxon>
        <taxon>Amphibia</taxon>
        <taxon>Batrachia</taxon>
        <taxon>Caudata</taxon>
        <taxon>Salamandroidea</taxon>
        <taxon>Salamandridae</taxon>
        <taxon>Pleurodelinae</taxon>
        <taxon>Pleurodeles</taxon>
    </lineage>
</organism>
<reference evidence="2" key="1">
    <citation type="journal article" date="2022" name="bioRxiv">
        <title>Sequencing and chromosome-scale assembly of the giantPleurodeles waltlgenome.</title>
        <authorList>
            <person name="Brown T."/>
            <person name="Elewa A."/>
            <person name="Iarovenko S."/>
            <person name="Subramanian E."/>
            <person name="Araus A.J."/>
            <person name="Petzold A."/>
            <person name="Susuki M."/>
            <person name="Suzuki K.-i.T."/>
            <person name="Hayashi T."/>
            <person name="Toyoda A."/>
            <person name="Oliveira C."/>
            <person name="Osipova E."/>
            <person name="Leigh N.D."/>
            <person name="Simon A."/>
            <person name="Yun M.H."/>
        </authorList>
    </citation>
    <scope>NUCLEOTIDE SEQUENCE</scope>
    <source>
        <strain evidence="2">20211129_DDA</strain>
        <tissue evidence="2">Liver</tissue>
    </source>
</reference>
<protein>
    <submittedName>
        <fullName evidence="2">Uncharacterized protein</fullName>
    </submittedName>
</protein>
<evidence type="ECO:0000256" key="1">
    <source>
        <dbReference type="SAM" id="MobiDB-lite"/>
    </source>
</evidence>
<gene>
    <name evidence="2" type="ORF">NDU88_000883</name>
</gene>
<feature type="compositionally biased region" description="Polar residues" evidence="1">
    <location>
        <begin position="493"/>
        <end position="507"/>
    </location>
</feature>
<comment type="caution">
    <text evidence="2">The sequence shown here is derived from an EMBL/GenBank/DDBJ whole genome shotgun (WGS) entry which is preliminary data.</text>
</comment>
<feature type="compositionally biased region" description="Basic and acidic residues" evidence="1">
    <location>
        <begin position="149"/>
        <end position="165"/>
    </location>
</feature>
<name>A0AAV7SYB6_PLEWA</name>
<feature type="compositionally biased region" description="Basic and acidic residues" evidence="1">
    <location>
        <begin position="454"/>
        <end position="470"/>
    </location>
</feature>
<feature type="compositionally biased region" description="Polar residues" evidence="1">
    <location>
        <begin position="875"/>
        <end position="889"/>
    </location>
</feature>
<feature type="compositionally biased region" description="Polar residues" evidence="1">
    <location>
        <begin position="169"/>
        <end position="182"/>
    </location>
</feature>
<feature type="compositionally biased region" description="Basic and acidic residues" evidence="1">
    <location>
        <begin position="535"/>
        <end position="547"/>
    </location>
</feature>
<feature type="compositionally biased region" description="Basic and acidic residues" evidence="1">
    <location>
        <begin position="607"/>
        <end position="623"/>
    </location>
</feature>
<dbReference type="InterPro" id="IPR009003">
    <property type="entry name" value="Peptidase_S1_PA"/>
</dbReference>
<dbReference type="EMBL" id="JANPWB010000007">
    <property type="protein sequence ID" value="KAJ1168971.1"/>
    <property type="molecule type" value="Genomic_DNA"/>
</dbReference>
<feature type="region of interest" description="Disordered" evidence="1">
    <location>
        <begin position="15"/>
        <end position="90"/>
    </location>
</feature>
<feature type="region of interest" description="Disordered" evidence="1">
    <location>
        <begin position="743"/>
        <end position="923"/>
    </location>
</feature>
<feature type="compositionally biased region" description="Polar residues" evidence="1">
    <location>
        <begin position="190"/>
        <end position="220"/>
    </location>
</feature>
<feature type="region of interest" description="Disordered" evidence="1">
    <location>
        <begin position="588"/>
        <end position="701"/>
    </location>
</feature>
<dbReference type="Proteomes" id="UP001066276">
    <property type="component" value="Chromosome 4_1"/>
</dbReference>
<feature type="compositionally biased region" description="Polar residues" evidence="1">
    <location>
        <begin position="838"/>
        <end position="851"/>
    </location>
</feature>
<accession>A0AAV7SYB6</accession>
<proteinExistence type="predicted"/>
<feature type="compositionally biased region" description="Basic and acidic residues" evidence="1">
    <location>
        <begin position="688"/>
        <end position="701"/>
    </location>
</feature>
<keyword evidence="3" id="KW-1185">Reference proteome</keyword>
<feature type="compositionally biased region" description="Basic and acidic residues" evidence="1">
    <location>
        <begin position="760"/>
        <end position="776"/>
    </location>
</feature>
<evidence type="ECO:0000313" key="2">
    <source>
        <dbReference type="EMBL" id="KAJ1168971.1"/>
    </source>
</evidence>
<feature type="region of interest" description="Disordered" evidence="1">
    <location>
        <begin position="435"/>
        <end position="547"/>
    </location>
</feature>
<feature type="compositionally biased region" description="Polar residues" evidence="1">
    <location>
        <begin position="249"/>
        <end position="258"/>
    </location>
</feature>
<evidence type="ECO:0000313" key="3">
    <source>
        <dbReference type="Proteomes" id="UP001066276"/>
    </source>
</evidence>